<accession>A0A7Y9IB68</accession>
<keyword evidence="1" id="KW-0732">Signal</keyword>
<proteinExistence type="predicted"/>
<protein>
    <submittedName>
        <fullName evidence="2">Uncharacterized protein</fullName>
    </submittedName>
</protein>
<evidence type="ECO:0000313" key="3">
    <source>
        <dbReference type="Proteomes" id="UP000569914"/>
    </source>
</evidence>
<dbReference type="PROSITE" id="PS51318">
    <property type="entry name" value="TAT"/>
    <property type="match status" value="1"/>
</dbReference>
<reference evidence="2 3" key="1">
    <citation type="submission" date="2020-07" db="EMBL/GenBank/DDBJ databases">
        <title>Sequencing the genomes of 1000 actinobacteria strains.</title>
        <authorList>
            <person name="Klenk H.-P."/>
        </authorList>
    </citation>
    <scope>NUCLEOTIDE SEQUENCE [LARGE SCALE GENOMIC DNA]</scope>
    <source>
        <strain evidence="2 3">DSM 22083</strain>
    </source>
</reference>
<evidence type="ECO:0000256" key="1">
    <source>
        <dbReference type="SAM" id="SignalP"/>
    </source>
</evidence>
<evidence type="ECO:0000313" key="2">
    <source>
        <dbReference type="EMBL" id="NYE73629.1"/>
    </source>
</evidence>
<dbReference type="EMBL" id="JACCBU010000001">
    <property type="protein sequence ID" value="NYE73629.1"/>
    <property type="molecule type" value="Genomic_DNA"/>
</dbReference>
<organism evidence="2 3">
    <name type="scientific">Microlunatus parietis</name>
    <dbReference type="NCBI Taxonomy" id="682979"/>
    <lineage>
        <taxon>Bacteria</taxon>
        <taxon>Bacillati</taxon>
        <taxon>Actinomycetota</taxon>
        <taxon>Actinomycetes</taxon>
        <taxon>Propionibacteriales</taxon>
        <taxon>Propionibacteriaceae</taxon>
        <taxon>Microlunatus</taxon>
    </lineage>
</organism>
<feature type="chain" id="PRO_5030947402" evidence="1">
    <location>
        <begin position="30"/>
        <end position="701"/>
    </location>
</feature>
<name>A0A7Y9IB68_9ACTN</name>
<gene>
    <name evidence="2" type="ORF">BKA15_004958</name>
</gene>
<dbReference type="RefSeq" id="WP_179755261.1">
    <property type="nucleotide sequence ID" value="NZ_JACCBU010000001.1"/>
</dbReference>
<dbReference type="Gene3D" id="3.20.20.80">
    <property type="entry name" value="Glycosidases"/>
    <property type="match status" value="1"/>
</dbReference>
<dbReference type="InterPro" id="IPR017853">
    <property type="entry name" value="GH"/>
</dbReference>
<dbReference type="SUPFAM" id="SSF51445">
    <property type="entry name" value="(Trans)glycosidases"/>
    <property type="match status" value="1"/>
</dbReference>
<dbReference type="Proteomes" id="UP000569914">
    <property type="component" value="Unassembled WGS sequence"/>
</dbReference>
<sequence>MPPFNRRQFLAVSAAGTAGAALAAGTAHAAAEGITVRVGAVAGRGMPLVGFNTGHFMPNGNTAAWIEYAAVNAVRFFANLSAWCPDSAFDPGSGVETIDDFDARKSLLRKDSDRYIDWRALRQVWSTQIYPTTNHYNLDYQIDRLHRLGITPIMEAAEFRWNSPWSGLWLMWQKHYAFTHHLASRWGVERYNFVNEPDHPSAADDIVDQTVYIRGLQIAADAIRAAIADVNAEHGRKLRAIVQAPVITHASQTGADYHMDADPDADARDDEHGWGEICLRNLRTDYHGDTVDHDLFDVFDTHLYNKTAATYTYELEMMRAKMREYTPTGVALPIVYSEFNRRNTGAFETSGDDLNTPMIFSDLAEIWGATLTGGAEGMICFKFDNTVRANGIPYGTGHYYVENAGDYNIRGAKKAAEANRMFADRFAARDGRVVLAASVTSAGPAIMPGAMVASHDRDLGRCSLWLPHRSSEAAHPLTIDLSGSPVRAAGATVIIREVSAVHSGDVIMVDTVPESGVITANQPADCVWLITLLERRSAPRRRQPFATVGLTPGGATATLPVGRGGTAAPGVGYLAFEAPAEARSAILELDGAAGDGSPLTFQVYALSRTDWAGDELTWESAPCLDPDEVRADSVGREAFPAGQLTAPAEPGVARLDVTRVLGKARQGRLGFLLVRERAHDEDTADDGRRAEFTGARLVWWS</sequence>
<dbReference type="InterPro" id="IPR006311">
    <property type="entry name" value="TAT_signal"/>
</dbReference>
<dbReference type="AlphaFoldDB" id="A0A7Y9IB68"/>
<comment type="caution">
    <text evidence="2">The sequence shown here is derived from an EMBL/GenBank/DDBJ whole genome shotgun (WGS) entry which is preliminary data.</text>
</comment>
<keyword evidence="3" id="KW-1185">Reference proteome</keyword>
<feature type="signal peptide" evidence="1">
    <location>
        <begin position="1"/>
        <end position="29"/>
    </location>
</feature>